<evidence type="ECO:0000259" key="5">
    <source>
        <dbReference type="PROSITE" id="PS50111"/>
    </source>
</evidence>
<keyword evidence="4" id="KW-0472">Membrane</keyword>
<dbReference type="InterPro" id="IPR003660">
    <property type="entry name" value="HAMP_dom"/>
</dbReference>
<dbReference type="PANTHER" id="PTHR32089">
    <property type="entry name" value="METHYL-ACCEPTING CHEMOTAXIS PROTEIN MCPB"/>
    <property type="match status" value="1"/>
</dbReference>
<evidence type="ECO:0000256" key="4">
    <source>
        <dbReference type="SAM" id="Phobius"/>
    </source>
</evidence>
<sequence length="720" mass="79827">MLQSNRMSLSSAERAWLPWFGKTGKMSMRWACYLNRRRYPVLEQTFEGIADTRVKILQGWAAQHWEFLENLATEALKDFPSLDQTAFASKQSSSSDFSELFIVNTEGQVLVSTYAKHIGQRDLPSAALAEGLKAKFLHGPYVDPQTVAIGPSTSRFHDAVTLMFYLPLQQNGQVVGCLCGRVPNDVLGDLIQREAGHVFIESGDNYLFMVKSMFDPGIQPGTALSRSRFEDSTFSLGDNLKQGVRTAYGTVTVKNHTELELIFNDPATGQLHPGVRETIRNGQNLFVTYPGYSDYRHIPVIGKGITFKMPGSKDTWGMMCEADLEEAFRFRSVNFRMLRGYLTIVLGTWLASVGVGSWFELNRLQNELLNLGLLCFGTLAFYRFALSPMTDRLRQMAKVIRSLAEGGGNLAQRFERSSAATDEPSVMAQWVNSFIDTLDGTVSRVVLATEEMTTNQQQMQQRNLEASKATSQVLNAVHEILDSLQKQMSDIDTATATTTEIRAAMEQAVENSRRQFALVQDRTQDIRTSIDQSSQTIRRLSDSTEQIGRIVQVINEIADQTNLLALNAAIEAARAGEAGRGFAVVADEVRKLAERTSGATTEIDQMIQTVQGQAREAVSIMERGSSGMEEGLRLAEAAASDNGGTHEILERMFKLINDIAQSAYAYGNRVQGVAEVTESMRSALDELNSSVTRARQTSQKLKRLADQFQTSQSQQDAPAL</sequence>
<dbReference type="EMBL" id="BDOQ01000002">
    <property type="protein sequence ID" value="GBG12856.1"/>
    <property type="molecule type" value="Genomic_DNA"/>
</dbReference>
<feature type="transmembrane region" description="Helical" evidence="4">
    <location>
        <begin position="338"/>
        <end position="356"/>
    </location>
</feature>
<reference evidence="7 8" key="1">
    <citation type="journal article" date="2018" name="Environ. Microbiol.">
        <title>Isolation and genomic characterization of Novimethylophilus kurashikiensis gen. nov. sp. nov., a new lanthanide-dependent methylotrophic species of Methylophilaceae.</title>
        <authorList>
            <person name="Lv H."/>
            <person name="Sahin N."/>
            <person name="Tani A."/>
        </authorList>
    </citation>
    <scope>NUCLEOTIDE SEQUENCE [LARGE SCALE GENOMIC DNA]</scope>
    <source>
        <strain evidence="7 8">La2-4</strain>
    </source>
</reference>
<dbReference type="SUPFAM" id="SSF58104">
    <property type="entry name" value="Methyl-accepting chemotaxis protein (MCP) signaling domain"/>
    <property type="match status" value="1"/>
</dbReference>
<comment type="similarity">
    <text evidence="2">Belongs to the methyl-accepting chemotaxis (MCP) protein family.</text>
</comment>
<evidence type="ECO:0000256" key="2">
    <source>
        <dbReference type="ARBA" id="ARBA00029447"/>
    </source>
</evidence>
<evidence type="ECO:0000313" key="8">
    <source>
        <dbReference type="Proteomes" id="UP000245081"/>
    </source>
</evidence>
<dbReference type="PANTHER" id="PTHR32089:SF112">
    <property type="entry name" value="LYSOZYME-LIKE PROTEIN-RELATED"/>
    <property type="match status" value="1"/>
</dbReference>
<dbReference type="GO" id="GO:0006935">
    <property type="term" value="P:chemotaxis"/>
    <property type="evidence" value="ECO:0007669"/>
    <property type="project" value="InterPro"/>
</dbReference>
<keyword evidence="1 3" id="KW-0807">Transducer</keyword>
<dbReference type="GO" id="GO:0004888">
    <property type="term" value="F:transmembrane signaling receptor activity"/>
    <property type="evidence" value="ECO:0007669"/>
    <property type="project" value="InterPro"/>
</dbReference>
<dbReference type="Gene3D" id="1.10.287.950">
    <property type="entry name" value="Methyl-accepting chemotaxis protein"/>
    <property type="match status" value="1"/>
</dbReference>
<proteinExistence type="inferred from homology"/>
<feature type="domain" description="Methyl-accepting transducer" evidence="5">
    <location>
        <begin position="441"/>
        <end position="681"/>
    </location>
</feature>
<keyword evidence="4" id="KW-1133">Transmembrane helix</keyword>
<protein>
    <recommendedName>
        <fullName evidence="9">Methyl-accepting chemotaxis protein</fullName>
    </recommendedName>
</protein>
<accession>A0A2R5F2P1</accession>
<dbReference type="AlphaFoldDB" id="A0A2R5F2P1"/>
<dbReference type="PROSITE" id="PS50111">
    <property type="entry name" value="CHEMOTAXIS_TRANSDUC_2"/>
    <property type="match status" value="1"/>
</dbReference>
<dbReference type="RefSeq" id="WP_109014078.1">
    <property type="nucleotide sequence ID" value="NZ_BDOQ01000002.1"/>
</dbReference>
<dbReference type="Pfam" id="PF00015">
    <property type="entry name" value="MCPsignal"/>
    <property type="match status" value="1"/>
</dbReference>
<evidence type="ECO:0008006" key="9">
    <source>
        <dbReference type="Google" id="ProtNLM"/>
    </source>
</evidence>
<evidence type="ECO:0000313" key="7">
    <source>
        <dbReference type="EMBL" id="GBG12856.1"/>
    </source>
</evidence>
<keyword evidence="4" id="KW-0812">Transmembrane</keyword>
<dbReference type="InterPro" id="IPR004089">
    <property type="entry name" value="MCPsignal_dom"/>
</dbReference>
<evidence type="ECO:0000256" key="3">
    <source>
        <dbReference type="PROSITE-ProRule" id="PRU00284"/>
    </source>
</evidence>
<dbReference type="Proteomes" id="UP000245081">
    <property type="component" value="Unassembled WGS sequence"/>
</dbReference>
<keyword evidence="8" id="KW-1185">Reference proteome</keyword>
<feature type="transmembrane region" description="Helical" evidence="4">
    <location>
        <begin position="368"/>
        <end position="386"/>
    </location>
</feature>
<organism evidence="7 8">
    <name type="scientific">Novimethylophilus kurashikiensis</name>
    <dbReference type="NCBI Taxonomy" id="1825523"/>
    <lineage>
        <taxon>Bacteria</taxon>
        <taxon>Pseudomonadati</taxon>
        <taxon>Pseudomonadota</taxon>
        <taxon>Betaproteobacteria</taxon>
        <taxon>Nitrosomonadales</taxon>
        <taxon>Methylophilaceae</taxon>
        <taxon>Novimethylophilus</taxon>
    </lineage>
</organism>
<comment type="caution">
    <text evidence="7">The sequence shown here is derived from an EMBL/GenBank/DDBJ whole genome shotgun (WGS) entry which is preliminary data.</text>
</comment>
<dbReference type="PROSITE" id="PS50885">
    <property type="entry name" value="HAMP"/>
    <property type="match status" value="1"/>
</dbReference>
<dbReference type="PRINTS" id="PR00260">
    <property type="entry name" value="CHEMTRNSDUCR"/>
</dbReference>
<name>A0A2R5F2P1_9PROT</name>
<gene>
    <name evidence="7" type="ORF">NMK_0391</name>
</gene>
<dbReference type="GO" id="GO:0007165">
    <property type="term" value="P:signal transduction"/>
    <property type="evidence" value="ECO:0007669"/>
    <property type="project" value="UniProtKB-KW"/>
</dbReference>
<evidence type="ECO:0000259" key="6">
    <source>
        <dbReference type="PROSITE" id="PS50885"/>
    </source>
</evidence>
<dbReference type="GO" id="GO:0016020">
    <property type="term" value="C:membrane"/>
    <property type="evidence" value="ECO:0007669"/>
    <property type="project" value="InterPro"/>
</dbReference>
<dbReference type="InterPro" id="IPR004090">
    <property type="entry name" value="Chemotax_Me-accpt_rcpt"/>
</dbReference>
<dbReference type="SMART" id="SM00283">
    <property type="entry name" value="MA"/>
    <property type="match status" value="1"/>
</dbReference>
<feature type="domain" description="HAMP" evidence="6">
    <location>
        <begin position="387"/>
        <end position="443"/>
    </location>
</feature>
<evidence type="ECO:0000256" key="1">
    <source>
        <dbReference type="ARBA" id="ARBA00023224"/>
    </source>
</evidence>
<dbReference type="OrthoDB" id="5298972at2"/>
<dbReference type="CDD" id="cd11386">
    <property type="entry name" value="MCP_signal"/>
    <property type="match status" value="1"/>
</dbReference>